<dbReference type="Gene3D" id="3.20.20.100">
    <property type="entry name" value="NADP-dependent oxidoreductase domain"/>
    <property type="match status" value="1"/>
</dbReference>
<dbReference type="Proteomes" id="UP001583177">
    <property type="component" value="Unassembled WGS sequence"/>
</dbReference>
<evidence type="ECO:0000313" key="3">
    <source>
        <dbReference type="EMBL" id="KAL1853163.1"/>
    </source>
</evidence>
<evidence type="ECO:0000313" key="4">
    <source>
        <dbReference type="Proteomes" id="UP001583177"/>
    </source>
</evidence>
<keyword evidence="1" id="KW-0560">Oxidoreductase</keyword>
<dbReference type="Pfam" id="PF00248">
    <property type="entry name" value="Aldo_ket_red"/>
    <property type="match status" value="1"/>
</dbReference>
<gene>
    <name evidence="3" type="ORF">Daus18300_011902</name>
</gene>
<name>A0ABR3W4R3_9PEZI</name>
<evidence type="ECO:0000259" key="2">
    <source>
        <dbReference type="Pfam" id="PF00248"/>
    </source>
</evidence>
<dbReference type="SUPFAM" id="SSF51430">
    <property type="entry name" value="NAD(P)-linked oxidoreductase"/>
    <property type="match status" value="1"/>
</dbReference>
<comment type="caution">
    <text evidence="3">The sequence shown here is derived from an EMBL/GenBank/DDBJ whole genome shotgun (WGS) entry which is preliminary data.</text>
</comment>
<keyword evidence="4" id="KW-1185">Reference proteome</keyword>
<organism evidence="3 4">
    <name type="scientific">Diaporthe australafricana</name>
    <dbReference type="NCBI Taxonomy" id="127596"/>
    <lineage>
        <taxon>Eukaryota</taxon>
        <taxon>Fungi</taxon>
        <taxon>Dikarya</taxon>
        <taxon>Ascomycota</taxon>
        <taxon>Pezizomycotina</taxon>
        <taxon>Sordariomycetes</taxon>
        <taxon>Sordariomycetidae</taxon>
        <taxon>Diaporthales</taxon>
        <taxon>Diaporthaceae</taxon>
        <taxon>Diaporthe</taxon>
    </lineage>
</organism>
<proteinExistence type="predicted"/>
<dbReference type="PANTHER" id="PTHR43625:SF40">
    <property type="entry name" value="ALDO-KETO REDUCTASE YAKC [NADP(+)]"/>
    <property type="match status" value="1"/>
</dbReference>
<reference evidence="3 4" key="1">
    <citation type="journal article" date="2024" name="IMA Fungus">
        <title>IMA Genome - F19 : A genome assembly and annotation guide to empower mycologists, including annotated draft genome sequences of Ceratocystis pirilliformis, Diaporthe australafricana, Fusarium ophioides, Paecilomyces lecythidis, and Sporothrix stenoceras.</title>
        <authorList>
            <person name="Aylward J."/>
            <person name="Wilson A.M."/>
            <person name="Visagie C.M."/>
            <person name="Spraker J."/>
            <person name="Barnes I."/>
            <person name="Buitendag C."/>
            <person name="Ceriani C."/>
            <person name="Del Mar Angel L."/>
            <person name="du Plessis D."/>
            <person name="Fuchs T."/>
            <person name="Gasser K."/>
            <person name="Kramer D."/>
            <person name="Li W."/>
            <person name="Munsamy K."/>
            <person name="Piso A."/>
            <person name="Price J.L."/>
            <person name="Sonnekus B."/>
            <person name="Thomas C."/>
            <person name="van der Nest A."/>
            <person name="van Dijk A."/>
            <person name="van Heerden A."/>
            <person name="van Vuuren N."/>
            <person name="Yilmaz N."/>
            <person name="Duong T.A."/>
            <person name="van der Merwe N.A."/>
            <person name="Wingfield M.J."/>
            <person name="Wingfield B.D."/>
        </authorList>
    </citation>
    <scope>NUCLEOTIDE SEQUENCE [LARGE SCALE GENOMIC DNA]</scope>
    <source>
        <strain evidence="3 4">CMW 18300</strain>
    </source>
</reference>
<dbReference type="PANTHER" id="PTHR43625">
    <property type="entry name" value="AFLATOXIN B1 ALDEHYDE REDUCTASE"/>
    <property type="match status" value="1"/>
</dbReference>
<sequence length="183" mass="20435">MEYSAFSTEIESPEHKLFETCRELGVAVVAYSPLSRGLLGGGLRGPDDFEEGDIRRFYPRYSRENFPRNVELVEAFREVATAKGITVGQTALAWLLAQGDDIFPIPGTITPKFVKENFDAVHVHLTSEESQRLRDLVDKASVFGERYPAEHAGGLFADTPLPEEWDGKKRDVSVIGRVIPPKQ</sequence>
<dbReference type="InterPro" id="IPR023210">
    <property type="entry name" value="NADP_OxRdtase_dom"/>
</dbReference>
<accession>A0ABR3W4R3</accession>
<dbReference type="InterPro" id="IPR036812">
    <property type="entry name" value="NAD(P)_OxRdtase_dom_sf"/>
</dbReference>
<feature type="domain" description="NADP-dependent oxidoreductase" evidence="2">
    <location>
        <begin position="2"/>
        <end position="136"/>
    </location>
</feature>
<dbReference type="EMBL" id="JAWRVE010000152">
    <property type="protein sequence ID" value="KAL1853163.1"/>
    <property type="molecule type" value="Genomic_DNA"/>
</dbReference>
<protein>
    <recommendedName>
        <fullName evidence="2">NADP-dependent oxidoreductase domain-containing protein</fullName>
    </recommendedName>
</protein>
<dbReference type="InterPro" id="IPR050791">
    <property type="entry name" value="Aldo-Keto_reductase"/>
</dbReference>
<evidence type="ECO:0000256" key="1">
    <source>
        <dbReference type="ARBA" id="ARBA00023002"/>
    </source>
</evidence>